<keyword evidence="1" id="KW-0812">Transmembrane</keyword>
<dbReference type="HOGENOM" id="CLU_1720297_0_0_14"/>
<dbReference type="Proteomes" id="UP000027182">
    <property type="component" value="Chromosome"/>
</dbReference>
<accession>A0A059Y7R9</accession>
<reference evidence="2 3" key="1">
    <citation type="submission" date="2013-04" db="EMBL/GenBank/DDBJ databases">
        <authorList>
            <person name="Lin L."/>
            <person name="Zeng Z."/>
            <person name="Xie J."/>
            <person name="Luo L."/>
            <person name="Yang Z."/>
            <person name="Liang W."/>
            <person name="Lin H."/>
            <person name="Dong C."/>
            <person name="Sun Y."/>
        </authorList>
    </citation>
    <scope>NUCLEOTIDE SEQUENCE [LARGE SCALE GENOMIC DNA]</scope>
    <source>
        <strain evidence="2 3">CQ-W70</strain>
    </source>
</reference>
<protein>
    <recommendedName>
        <fullName evidence="4">Transmembrane protein</fullName>
    </recommendedName>
</protein>
<feature type="transmembrane region" description="Helical" evidence="1">
    <location>
        <begin position="115"/>
        <end position="139"/>
    </location>
</feature>
<dbReference type="EMBL" id="CP005933">
    <property type="protein sequence ID" value="AIA33677.1"/>
    <property type="molecule type" value="Genomic_DNA"/>
</dbReference>
<evidence type="ECO:0000256" key="1">
    <source>
        <dbReference type="SAM" id="Phobius"/>
    </source>
</evidence>
<feature type="transmembrane region" description="Helical" evidence="1">
    <location>
        <begin position="12"/>
        <end position="32"/>
    </location>
</feature>
<dbReference type="KEGG" id="mbq:K668_00425"/>
<evidence type="ECO:0000313" key="3">
    <source>
        <dbReference type="Proteomes" id="UP000027182"/>
    </source>
</evidence>
<keyword evidence="1" id="KW-1133">Transmembrane helix</keyword>
<proteinExistence type="predicted"/>
<organism evidence="2 3">
    <name type="scientific">Mycoplasmopsis bovis CQ-W70</name>
    <dbReference type="NCBI Taxonomy" id="1316930"/>
    <lineage>
        <taxon>Bacteria</taxon>
        <taxon>Bacillati</taxon>
        <taxon>Mycoplasmatota</taxon>
        <taxon>Mycoplasmoidales</taxon>
        <taxon>Metamycoplasmataceae</taxon>
        <taxon>Mycoplasmopsis</taxon>
    </lineage>
</organism>
<evidence type="ECO:0008006" key="4">
    <source>
        <dbReference type="Google" id="ProtNLM"/>
    </source>
</evidence>
<dbReference type="AlphaFoldDB" id="A0A059Y7R9"/>
<keyword evidence="1" id="KW-0472">Membrane</keyword>
<dbReference type="RefSeq" id="WP_014829861.1">
    <property type="nucleotide sequence ID" value="NZ_CP005933.1"/>
</dbReference>
<gene>
    <name evidence="2" type="ORF">K668_00425</name>
</gene>
<feature type="transmembrane region" description="Helical" evidence="1">
    <location>
        <begin position="92"/>
        <end position="109"/>
    </location>
</feature>
<feature type="transmembrane region" description="Helical" evidence="1">
    <location>
        <begin position="52"/>
        <end position="71"/>
    </location>
</feature>
<name>A0A059Y7R9_MYCBV</name>
<sequence length="152" mass="17182">MKKSSLRNMFGFSIAIIVLVAGLLITDLFNLIARLEKSFKFGTLYILQEATYSVYFAFLVLICFMALFFFLESLTFVSLRKDRIKLLSTSNAFLIFFVVYIITALLTFHNGNNKVGQAVSFIIMIVRTAVSILLIIFAVNSIKQVKTLLAKV</sequence>
<dbReference type="PATRIC" id="fig|1316930.3.peg.88"/>
<evidence type="ECO:0000313" key="2">
    <source>
        <dbReference type="EMBL" id="AIA33677.1"/>
    </source>
</evidence>